<evidence type="ECO:0000256" key="3">
    <source>
        <dbReference type="ARBA" id="ARBA00022490"/>
    </source>
</evidence>
<dbReference type="HAMAP" id="MF_00772">
    <property type="entry name" value="OGT"/>
    <property type="match status" value="1"/>
</dbReference>
<keyword evidence="13" id="KW-1185">Reference proteome</keyword>
<dbReference type="CDD" id="cd06445">
    <property type="entry name" value="ATase"/>
    <property type="match status" value="1"/>
</dbReference>
<evidence type="ECO:0000313" key="13">
    <source>
        <dbReference type="Proteomes" id="UP000001937"/>
    </source>
</evidence>
<evidence type="ECO:0000259" key="10">
    <source>
        <dbReference type="Pfam" id="PF01035"/>
    </source>
</evidence>
<gene>
    <name evidence="12" type="ordered locus">Francci3_0147</name>
</gene>
<dbReference type="Gene3D" id="3.30.160.70">
    <property type="entry name" value="Methylated DNA-protein cysteine methyltransferase domain"/>
    <property type="match status" value="1"/>
</dbReference>
<dbReference type="InterPro" id="IPR036217">
    <property type="entry name" value="MethylDNA_cys_MeTrfase_DNAb"/>
</dbReference>
<evidence type="ECO:0000256" key="8">
    <source>
        <dbReference type="ARBA" id="ARBA00049348"/>
    </source>
</evidence>
<dbReference type="InterPro" id="IPR014048">
    <property type="entry name" value="MethylDNA_cys_MeTrfase_DNA-bd"/>
</dbReference>
<sequence>MTSDDLRAPDPFAAMPDLDARLSRLRQRLAAEAEREGLLDVAYRSVDSPVGRLLLAATPQGLVRVAYEVEDHDAVLASLSERISPRVLRANGRLDPVAVQLDAYFAGARSRFTLSLDLRLATGFRLSVLEHLRDIPYGSTASYAAVAALAGSPRAVRAVGTACATNPLPVILPCHRVIYSDGRIGRYLGGEQAKQSLLRLEGAL</sequence>
<protein>
    <recommendedName>
        <fullName evidence="9">Methylated-DNA--protein-cysteine methyltransferase</fullName>
        <ecNumber evidence="9">2.1.1.63</ecNumber>
    </recommendedName>
    <alternativeName>
        <fullName evidence="9">6-O-methylguanine-DNA methyltransferase</fullName>
        <shortName evidence="9">MGMT</shortName>
    </alternativeName>
    <alternativeName>
        <fullName evidence="9">O-6-methylguanine-DNA-alkyltransferase</fullName>
    </alternativeName>
</protein>
<comment type="miscellaneous">
    <text evidence="9">This enzyme catalyzes only one turnover and therefore is not strictly catalytic. According to one definition, an enzyme is a biocatalyst that acts repeatedly and over many reaction cycles.</text>
</comment>
<keyword evidence="6 9" id="KW-0227">DNA damage</keyword>
<evidence type="ECO:0000256" key="2">
    <source>
        <dbReference type="ARBA" id="ARBA00008711"/>
    </source>
</evidence>
<dbReference type="OrthoDB" id="9811249at2"/>
<dbReference type="InterPro" id="IPR036631">
    <property type="entry name" value="MGMT_N_sf"/>
</dbReference>
<feature type="domain" description="Methylguanine DNA methyltransferase ribonuclease-like" evidence="11">
    <location>
        <begin position="42"/>
        <end position="118"/>
    </location>
</feature>
<dbReference type="NCBIfam" id="TIGR00589">
    <property type="entry name" value="ogt"/>
    <property type="match status" value="1"/>
</dbReference>
<comment type="similarity">
    <text evidence="2 9">Belongs to the MGMT family.</text>
</comment>
<dbReference type="InterPro" id="IPR023546">
    <property type="entry name" value="MGMT"/>
</dbReference>
<dbReference type="KEGG" id="fra:Francci3_0147"/>
<comment type="catalytic activity">
    <reaction evidence="1 9">
        <text>a 4-O-methyl-thymidine in DNA + L-cysteinyl-[protein] = a thymidine in DNA + S-methyl-L-cysteinyl-[protein]</text>
        <dbReference type="Rhea" id="RHEA:53428"/>
        <dbReference type="Rhea" id="RHEA-COMP:10131"/>
        <dbReference type="Rhea" id="RHEA-COMP:10132"/>
        <dbReference type="Rhea" id="RHEA-COMP:13555"/>
        <dbReference type="Rhea" id="RHEA-COMP:13556"/>
        <dbReference type="ChEBI" id="CHEBI:29950"/>
        <dbReference type="ChEBI" id="CHEBI:82612"/>
        <dbReference type="ChEBI" id="CHEBI:137386"/>
        <dbReference type="ChEBI" id="CHEBI:137387"/>
        <dbReference type="EC" id="2.1.1.63"/>
    </reaction>
</comment>
<keyword evidence="7 9" id="KW-0234">DNA repair</keyword>
<comment type="function">
    <text evidence="9">Involved in the cellular defense against the biological effects of O6-methylguanine (O6-MeG) and O4-methylthymine (O4-MeT) in DNA. Repairs the methylated nucleobase in DNA by stoichiometrically transferring the methyl group to a cysteine residue in the enzyme. This is a suicide reaction: the enzyme is irreversibly inactivated.</text>
</comment>
<dbReference type="AlphaFoldDB" id="Q2JGQ1"/>
<dbReference type="PANTHER" id="PTHR10815">
    <property type="entry name" value="METHYLATED-DNA--PROTEIN-CYSTEINE METHYLTRANSFERASE"/>
    <property type="match status" value="1"/>
</dbReference>
<keyword evidence="4 9" id="KW-0489">Methyltransferase</keyword>
<dbReference type="Pfam" id="PF01035">
    <property type="entry name" value="DNA_binding_1"/>
    <property type="match status" value="1"/>
</dbReference>
<keyword evidence="5 9" id="KW-0808">Transferase</keyword>
<evidence type="ECO:0000259" key="11">
    <source>
        <dbReference type="Pfam" id="PF02870"/>
    </source>
</evidence>
<evidence type="ECO:0000256" key="7">
    <source>
        <dbReference type="ARBA" id="ARBA00023204"/>
    </source>
</evidence>
<dbReference type="EC" id="2.1.1.63" evidence="9"/>
<dbReference type="SUPFAM" id="SSF46767">
    <property type="entry name" value="Methylated DNA-protein cysteine methyltransferase, C-terminal domain"/>
    <property type="match status" value="1"/>
</dbReference>
<dbReference type="STRING" id="106370.Francci3_0147"/>
<evidence type="ECO:0000256" key="4">
    <source>
        <dbReference type="ARBA" id="ARBA00022603"/>
    </source>
</evidence>
<dbReference type="Gene3D" id="1.10.10.10">
    <property type="entry name" value="Winged helix-like DNA-binding domain superfamily/Winged helix DNA-binding domain"/>
    <property type="match status" value="1"/>
</dbReference>
<dbReference type="InterPro" id="IPR008332">
    <property type="entry name" value="MethylG_MeTrfase_N"/>
</dbReference>
<dbReference type="PhylomeDB" id="Q2JGQ1"/>
<dbReference type="HOGENOM" id="CLU_000445_52_2_11"/>
<feature type="domain" description="Methylated-DNA-[protein]-cysteine S-methyltransferase DNA binding" evidence="10">
    <location>
        <begin position="124"/>
        <end position="203"/>
    </location>
</feature>
<dbReference type="GO" id="GO:0005737">
    <property type="term" value="C:cytoplasm"/>
    <property type="evidence" value="ECO:0007669"/>
    <property type="project" value="UniProtKB-SubCell"/>
</dbReference>
<dbReference type="InterPro" id="IPR036388">
    <property type="entry name" value="WH-like_DNA-bd_sf"/>
</dbReference>
<dbReference type="eggNOG" id="COG0350">
    <property type="taxonomic scope" value="Bacteria"/>
</dbReference>
<proteinExistence type="inferred from homology"/>
<accession>Q2JGQ1</accession>
<feature type="active site" description="Nucleophile; methyl group acceptor" evidence="9">
    <location>
        <position position="174"/>
    </location>
</feature>
<dbReference type="InterPro" id="IPR001497">
    <property type="entry name" value="MethylDNA_cys_MeTrfase_AS"/>
</dbReference>
<dbReference type="GO" id="GO:0032259">
    <property type="term" value="P:methylation"/>
    <property type="evidence" value="ECO:0007669"/>
    <property type="project" value="UniProtKB-KW"/>
</dbReference>
<evidence type="ECO:0000256" key="6">
    <source>
        <dbReference type="ARBA" id="ARBA00022763"/>
    </source>
</evidence>
<dbReference type="EMBL" id="CP000249">
    <property type="protein sequence ID" value="ABD09541.1"/>
    <property type="molecule type" value="Genomic_DNA"/>
</dbReference>
<evidence type="ECO:0000313" key="12">
    <source>
        <dbReference type="EMBL" id="ABD09541.1"/>
    </source>
</evidence>
<evidence type="ECO:0000256" key="1">
    <source>
        <dbReference type="ARBA" id="ARBA00001286"/>
    </source>
</evidence>
<dbReference type="PROSITE" id="PS00374">
    <property type="entry name" value="MGMT"/>
    <property type="match status" value="1"/>
</dbReference>
<dbReference type="Proteomes" id="UP000001937">
    <property type="component" value="Chromosome"/>
</dbReference>
<comment type="catalytic activity">
    <reaction evidence="8 9">
        <text>a 6-O-methyl-2'-deoxyguanosine in DNA + L-cysteinyl-[protein] = S-methyl-L-cysteinyl-[protein] + a 2'-deoxyguanosine in DNA</text>
        <dbReference type="Rhea" id="RHEA:24000"/>
        <dbReference type="Rhea" id="RHEA-COMP:10131"/>
        <dbReference type="Rhea" id="RHEA-COMP:10132"/>
        <dbReference type="Rhea" id="RHEA-COMP:11367"/>
        <dbReference type="Rhea" id="RHEA-COMP:11368"/>
        <dbReference type="ChEBI" id="CHEBI:29950"/>
        <dbReference type="ChEBI" id="CHEBI:82612"/>
        <dbReference type="ChEBI" id="CHEBI:85445"/>
        <dbReference type="ChEBI" id="CHEBI:85448"/>
        <dbReference type="EC" id="2.1.1.63"/>
    </reaction>
</comment>
<evidence type="ECO:0000256" key="9">
    <source>
        <dbReference type="HAMAP-Rule" id="MF_00772"/>
    </source>
</evidence>
<keyword evidence="3 9" id="KW-0963">Cytoplasm</keyword>
<name>Q2JGQ1_FRACC</name>
<dbReference type="GO" id="GO:0006307">
    <property type="term" value="P:DNA alkylation repair"/>
    <property type="evidence" value="ECO:0007669"/>
    <property type="project" value="UniProtKB-UniRule"/>
</dbReference>
<dbReference type="GO" id="GO:0003908">
    <property type="term" value="F:methylated-DNA-[protein]-cysteine S-methyltransferase activity"/>
    <property type="evidence" value="ECO:0007669"/>
    <property type="project" value="UniProtKB-UniRule"/>
</dbReference>
<dbReference type="FunFam" id="1.10.10.10:FF:000214">
    <property type="entry name" value="Methylated-DNA--protein-cysteine methyltransferase"/>
    <property type="match status" value="1"/>
</dbReference>
<dbReference type="PANTHER" id="PTHR10815:SF5">
    <property type="entry name" value="METHYLATED-DNA--PROTEIN-CYSTEINE METHYLTRANSFERASE"/>
    <property type="match status" value="1"/>
</dbReference>
<organism evidence="12 13">
    <name type="scientific">Frankia casuarinae (strain DSM 45818 / CECT 9043 / HFP020203 / CcI3)</name>
    <dbReference type="NCBI Taxonomy" id="106370"/>
    <lineage>
        <taxon>Bacteria</taxon>
        <taxon>Bacillati</taxon>
        <taxon>Actinomycetota</taxon>
        <taxon>Actinomycetes</taxon>
        <taxon>Frankiales</taxon>
        <taxon>Frankiaceae</taxon>
        <taxon>Frankia</taxon>
    </lineage>
</organism>
<evidence type="ECO:0000256" key="5">
    <source>
        <dbReference type="ARBA" id="ARBA00022679"/>
    </source>
</evidence>
<dbReference type="Pfam" id="PF02870">
    <property type="entry name" value="Methyltransf_1N"/>
    <property type="match status" value="1"/>
</dbReference>
<dbReference type="SUPFAM" id="SSF53155">
    <property type="entry name" value="Methylated DNA-protein cysteine methyltransferase domain"/>
    <property type="match status" value="1"/>
</dbReference>
<reference evidence="12 13" key="1">
    <citation type="journal article" date="2007" name="Genome Res.">
        <title>Genome characteristics of facultatively symbiotic Frankia sp. strains reflect host range and host plant biogeography.</title>
        <authorList>
            <person name="Normand P."/>
            <person name="Lapierre P."/>
            <person name="Tisa L.S."/>
            <person name="Gogarten J.P."/>
            <person name="Alloisio N."/>
            <person name="Bagnarol E."/>
            <person name="Bassi C.A."/>
            <person name="Berry A.M."/>
            <person name="Bickhart D.M."/>
            <person name="Choisne N."/>
            <person name="Couloux A."/>
            <person name="Cournoyer B."/>
            <person name="Cruveiller S."/>
            <person name="Daubin V."/>
            <person name="Demange N."/>
            <person name="Francino M.P."/>
            <person name="Goltsman E."/>
            <person name="Huang Y."/>
            <person name="Kopp O.R."/>
            <person name="Labarre L."/>
            <person name="Lapidus A."/>
            <person name="Lavire C."/>
            <person name="Marechal J."/>
            <person name="Martinez M."/>
            <person name="Mastronunzio J.E."/>
            <person name="Mullin B.C."/>
            <person name="Niemann J."/>
            <person name="Pujic P."/>
            <person name="Rawnsley T."/>
            <person name="Rouy Z."/>
            <person name="Schenowitz C."/>
            <person name="Sellstedt A."/>
            <person name="Tavares F."/>
            <person name="Tomkins J.P."/>
            <person name="Vallenet D."/>
            <person name="Valverde C."/>
            <person name="Wall L.G."/>
            <person name="Wang Y."/>
            <person name="Medigue C."/>
            <person name="Benson D.R."/>
        </authorList>
    </citation>
    <scope>NUCLEOTIDE SEQUENCE [LARGE SCALE GENOMIC DNA]</scope>
    <source>
        <strain evidence="13">DSM 45818 / CECT 9043 / CcI3</strain>
    </source>
</reference>
<comment type="subcellular location">
    <subcellularLocation>
        <location evidence="9">Cytoplasm</location>
    </subcellularLocation>
</comment>